<reference evidence="2" key="1">
    <citation type="journal article" date="2019" name="Int. J. Syst. Evol. Microbiol.">
        <title>The Global Catalogue of Microorganisms (GCM) 10K type strain sequencing project: providing services to taxonomists for standard genome sequencing and annotation.</title>
        <authorList>
            <consortium name="The Broad Institute Genomics Platform"/>
            <consortium name="The Broad Institute Genome Sequencing Center for Infectious Disease"/>
            <person name="Wu L."/>
            <person name="Ma J."/>
        </authorList>
    </citation>
    <scope>NUCLEOTIDE SEQUENCE [LARGE SCALE GENOMIC DNA]</scope>
    <source>
        <strain evidence="2">CECT 8288</strain>
    </source>
</reference>
<gene>
    <name evidence="1" type="ORF">ACFOND_07610</name>
</gene>
<dbReference type="Proteomes" id="UP001595710">
    <property type="component" value="Unassembled WGS sequence"/>
</dbReference>
<proteinExistence type="predicted"/>
<dbReference type="RefSeq" id="WP_290280796.1">
    <property type="nucleotide sequence ID" value="NZ_JAUFQI010000001.1"/>
</dbReference>
<organism evidence="1 2">
    <name type="scientific">Reinekea marina</name>
    <dbReference type="NCBI Taxonomy" id="1310421"/>
    <lineage>
        <taxon>Bacteria</taxon>
        <taxon>Pseudomonadati</taxon>
        <taxon>Pseudomonadota</taxon>
        <taxon>Gammaproteobacteria</taxon>
        <taxon>Oceanospirillales</taxon>
        <taxon>Saccharospirillaceae</taxon>
        <taxon>Reinekea</taxon>
    </lineage>
</organism>
<sequence length="118" mass="13392">MNLYIFADSDELEDFAEPLASSIAAWAEPKTNSTAVHRGEGTGLEPVTDREIELGLEITLSKPEKLKEPLNFLYKLAQEHKCEFVVGLIEENDYRDVCYFGFEEGRPDLFEIANYLSV</sequence>
<evidence type="ECO:0000313" key="2">
    <source>
        <dbReference type="Proteomes" id="UP001595710"/>
    </source>
</evidence>
<accession>A0ABV7WQL1</accession>
<comment type="caution">
    <text evidence="1">The sequence shown here is derived from an EMBL/GenBank/DDBJ whole genome shotgun (WGS) entry which is preliminary data.</text>
</comment>
<evidence type="ECO:0000313" key="1">
    <source>
        <dbReference type="EMBL" id="MFC3701496.1"/>
    </source>
</evidence>
<dbReference type="EMBL" id="JBHRYN010000009">
    <property type="protein sequence ID" value="MFC3701496.1"/>
    <property type="molecule type" value="Genomic_DNA"/>
</dbReference>
<name>A0ABV7WQL1_9GAMM</name>
<keyword evidence="2" id="KW-1185">Reference proteome</keyword>
<protein>
    <submittedName>
        <fullName evidence="1">Uncharacterized protein</fullName>
    </submittedName>
</protein>